<evidence type="ECO:0000256" key="4">
    <source>
        <dbReference type="ARBA" id="ARBA00023239"/>
    </source>
</evidence>
<keyword evidence="3" id="KW-0862">Zinc</keyword>
<dbReference type="RefSeq" id="WP_377048589.1">
    <property type="nucleotide sequence ID" value="NZ_JBHLVZ010000002.1"/>
</dbReference>
<dbReference type="PANTHER" id="PTHR33337">
    <property type="entry name" value="GFA DOMAIN-CONTAINING PROTEIN"/>
    <property type="match status" value="1"/>
</dbReference>
<gene>
    <name evidence="6" type="ORF">ACFFIC_03065</name>
</gene>
<dbReference type="InterPro" id="IPR011057">
    <property type="entry name" value="Mss4-like_sf"/>
</dbReference>
<dbReference type="InterPro" id="IPR006913">
    <property type="entry name" value="CENP-V/GFA"/>
</dbReference>
<dbReference type="Gene3D" id="3.90.1590.10">
    <property type="entry name" value="glutathione-dependent formaldehyde- activating enzyme (gfa)"/>
    <property type="match status" value="1"/>
</dbReference>
<evidence type="ECO:0000313" key="6">
    <source>
        <dbReference type="EMBL" id="MFC0384528.1"/>
    </source>
</evidence>
<evidence type="ECO:0000256" key="3">
    <source>
        <dbReference type="ARBA" id="ARBA00022833"/>
    </source>
</evidence>
<feature type="domain" description="CENP-V/GFA" evidence="5">
    <location>
        <begin position="20"/>
        <end position="123"/>
    </location>
</feature>
<name>A0ABV6ILN2_9PROT</name>
<dbReference type="PANTHER" id="PTHR33337:SF40">
    <property type="entry name" value="CENP-V_GFA DOMAIN-CONTAINING PROTEIN-RELATED"/>
    <property type="match status" value="1"/>
</dbReference>
<dbReference type="SUPFAM" id="SSF51316">
    <property type="entry name" value="Mss4-like"/>
    <property type="match status" value="1"/>
</dbReference>
<keyword evidence="7" id="KW-1185">Reference proteome</keyword>
<reference evidence="6 7" key="1">
    <citation type="submission" date="2024-09" db="EMBL/GenBank/DDBJ databases">
        <authorList>
            <person name="Sun Q."/>
            <person name="Mori K."/>
        </authorList>
    </citation>
    <scope>NUCLEOTIDE SEQUENCE [LARGE SCALE GENOMIC DNA]</scope>
    <source>
        <strain evidence="6 7">CCM 7468</strain>
    </source>
</reference>
<comment type="similarity">
    <text evidence="1">Belongs to the Gfa family.</text>
</comment>
<evidence type="ECO:0000256" key="2">
    <source>
        <dbReference type="ARBA" id="ARBA00022723"/>
    </source>
</evidence>
<dbReference type="PROSITE" id="PS51891">
    <property type="entry name" value="CENP_V_GFA"/>
    <property type="match status" value="1"/>
</dbReference>
<evidence type="ECO:0000259" key="5">
    <source>
        <dbReference type="PROSITE" id="PS51891"/>
    </source>
</evidence>
<evidence type="ECO:0000256" key="1">
    <source>
        <dbReference type="ARBA" id="ARBA00005495"/>
    </source>
</evidence>
<organism evidence="6 7">
    <name type="scientific">Muricoccus vinaceus</name>
    <dbReference type="NCBI Taxonomy" id="424704"/>
    <lineage>
        <taxon>Bacteria</taxon>
        <taxon>Pseudomonadati</taxon>
        <taxon>Pseudomonadota</taxon>
        <taxon>Alphaproteobacteria</taxon>
        <taxon>Acetobacterales</taxon>
        <taxon>Roseomonadaceae</taxon>
        <taxon>Muricoccus</taxon>
    </lineage>
</organism>
<evidence type="ECO:0000313" key="7">
    <source>
        <dbReference type="Proteomes" id="UP001589789"/>
    </source>
</evidence>
<protein>
    <submittedName>
        <fullName evidence="6">GFA family protein</fullName>
    </submittedName>
</protein>
<accession>A0ABV6ILN2</accession>
<dbReference type="EMBL" id="JBHLVZ010000002">
    <property type="protein sequence ID" value="MFC0384528.1"/>
    <property type="molecule type" value="Genomic_DNA"/>
</dbReference>
<keyword evidence="2" id="KW-0479">Metal-binding</keyword>
<sequence length="154" mass="16205">MEGGAEEEWSMERDATGPVRTGGCHCGAVRFEAGGDPFHATICHCGDCRRAAGAPMVAWFSVPRTGFRVVSGTMRLYASSARAERGFCGDCGTTLTFAAHDLPGEIDVTTASLDDPALVPPWDHVQFAAHLPWVVPGDGLPRFPGTRGEGSGEG</sequence>
<proteinExistence type="inferred from homology"/>
<comment type="caution">
    <text evidence="6">The sequence shown here is derived from an EMBL/GenBank/DDBJ whole genome shotgun (WGS) entry which is preliminary data.</text>
</comment>
<keyword evidence="4" id="KW-0456">Lyase</keyword>
<dbReference type="Proteomes" id="UP001589789">
    <property type="component" value="Unassembled WGS sequence"/>
</dbReference>
<dbReference type="Pfam" id="PF04828">
    <property type="entry name" value="GFA"/>
    <property type="match status" value="1"/>
</dbReference>